<evidence type="ECO:0008006" key="2">
    <source>
        <dbReference type="Google" id="ProtNLM"/>
    </source>
</evidence>
<organism evidence="1">
    <name type="scientific">marine sediment metagenome</name>
    <dbReference type="NCBI Taxonomy" id="412755"/>
    <lineage>
        <taxon>unclassified sequences</taxon>
        <taxon>metagenomes</taxon>
        <taxon>ecological metagenomes</taxon>
    </lineage>
</organism>
<reference evidence="1" key="1">
    <citation type="journal article" date="2014" name="Front. Microbiol.">
        <title>High frequency of phylogenetically diverse reductive dehalogenase-homologous genes in deep subseafloor sedimentary metagenomes.</title>
        <authorList>
            <person name="Kawai M."/>
            <person name="Futagami T."/>
            <person name="Toyoda A."/>
            <person name="Takaki Y."/>
            <person name="Nishi S."/>
            <person name="Hori S."/>
            <person name="Arai W."/>
            <person name="Tsubouchi T."/>
            <person name="Morono Y."/>
            <person name="Uchiyama I."/>
            <person name="Ito T."/>
            <person name="Fujiyama A."/>
            <person name="Inagaki F."/>
            <person name="Takami H."/>
        </authorList>
    </citation>
    <scope>NUCLEOTIDE SEQUENCE</scope>
    <source>
        <strain evidence="1">Expedition CK06-06</strain>
    </source>
</reference>
<accession>X1F6B6</accession>
<dbReference type="AlphaFoldDB" id="X1F6B6"/>
<name>X1F6B6_9ZZZZ</name>
<comment type="caution">
    <text evidence="1">The sequence shown here is derived from an EMBL/GenBank/DDBJ whole genome shotgun (WGS) entry which is preliminary data.</text>
</comment>
<dbReference type="EMBL" id="BARU01005775">
    <property type="protein sequence ID" value="GAH41181.1"/>
    <property type="molecule type" value="Genomic_DNA"/>
</dbReference>
<protein>
    <recommendedName>
        <fullName evidence="2">Outer membrane protein beta-barrel domain-containing protein</fullName>
    </recommendedName>
</protein>
<evidence type="ECO:0000313" key="1">
    <source>
        <dbReference type="EMBL" id="GAH41181.1"/>
    </source>
</evidence>
<proteinExistence type="predicted"/>
<sequence length="154" mass="17080">MAKKGTIIVLTGIMVMFASLSGHAQQKGTFGLGFIIGNPTGISMKFWTKETDAVEVAVGWKKKETELHADYLWHNFDLFSVKNGRLPVFYGLGIEAKLKEGEDNEIGIRAIVGLEYLFDAVPFDFFLQIAPVLQLTPESKVKGAAALGFRFFFK</sequence>
<gene>
    <name evidence="1" type="ORF">S03H2_11301</name>
</gene>